<evidence type="ECO:0000313" key="3">
    <source>
        <dbReference type="EMBL" id="ONM47919.1"/>
    </source>
</evidence>
<proteinExistence type="predicted"/>
<dbReference type="EMBL" id="MUMY01000012">
    <property type="protein sequence ID" value="ONM47919.1"/>
    <property type="molecule type" value="Genomic_DNA"/>
</dbReference>
<dbReference type="OrthoDB" id="4446106at2"/>
<evidence type="ECO:0008006" key="5">
    <source>
        <dbReference type="Google" id="ProtNLM"/>
    </source>
</evidence>
<dbReference type="InterPro" id="IPR011044">
    <property type="entry name" value="Quino_amine_DH_bsu"/>
</dbReference>
<name>A0A1W0B1K0_9NOCA</name>
<dbReference type="RefSeq" id="WP_077117530.1">
    <property type="nucleotide sequence ID" value="NZ_LOKT01000003.1"/>
</dbReference>
<protein>
    <recommendedName>
        <fullName evidence="5">SMP-30/Gluconolactonase/LRE-like region domain-containing protein</fullName>
    </recommendedName>
</protein>
<evidence type="ECO:0000313" key="4">
    <source>
        <dbReference type="Proteomes" id="UP000188836"/>
    </source>
</evidence>
<dbReference type="AlphaFoldDB" id="A0A1W0B1K0"/>
<feature type="compositionally biased region" description="Low complexity" evidence="1">
    <location>
        <begin position="37"/>
        <end position="50"/>
    </location>
</feature>
<dbReference type="InterPro" id="IPR015943">
    <property type="entry name" value="WD40/YVTN_repeat-like_dom_sf"/>
</dbReference>
<dbReference type="Proteomes" id="UP000188836">
    <property type="component" value="Unassembled WGS sequence"/>
</dbReference>
<keyword evidence="2" id="KW-0732">Signal</keyword>
<reference evidence="3 4" key="1">
    <citation type="journal article" date="2016" name="Antonie Van Leeuwenhoek">
        <title>Nocardia donostiensis sp. nov., isolated from human respiratory specimens.</title>
        <authorList>
            <person name="Ercibengoa M."/>
            <person name="Bell M."/>
            <person name="Marimon J.M."/>
            <person name="Humrighouse B."/>
            <person name="Klenk H.P."/>
            <person name="Potter G."/>
            <person name="Perez-Trallero E."/>
        </authorList>
    </citation>
    <scope>NUCLEOTIDE SEQUENCE [LARGE SCALE GENOMIC DNA]</scope>
    <source>
        <strain evidence="3 4">X1655</strain>
    </source>
</reference>
<feature type="signal peptide" evidence="2">
    <location>
        <begin position="1"/>
        <end position="21"/>
    </location>
</feature>
<dbReference type="PANTHER" id="PTHR47197:SF3">
    <property type="entry name" value="DIHYDRO-HEME D1 DEHYDROGENASE"/>
    <property type="match status" value="1"/>
</dbReference>
<dbReference type="Gene3D" id="2.130.10.10">
    <property type="entry name" value="YVTN repeat-like/Quinoprotein amine dehydrogenase"/>
    <property type="match status" value="1"/>
</dbReference>
<dbReference type="SUPFAM" id="SSF50969">
    <property type="entry name" value="YVTN repeat-like/Quinoprotein amine dehydrogenase"/>
    <property type="match status" value="1"/>
</dbReference>
<comment type="caution">
    <text evidence="3">The sequence shown here is derived from an EMBL/GenBank/DDBJ whole genome shotgun (WGS) entry which is preliminary data.</text>
</comment>
<evidence type="ECO:0000256" key="2">
    <source>
        <dbReference type="SAM" id="SignalP"/>
    </source>
</evidence>
<evidence type="ECO:0000256" key="1">
    <source>
        <dbReference type="SAM" id="MobiDB-lite"/>
    </source>
</evidence>
<dbReference type="PANTHER" id="PTHR47197">
    <property type="entry name" value="PROTEIN NIRF"/>
    <property type="match status" value="1"/>
</dbReference>
<accession>A0A1W0B1K0</accession>
<feature type="region of interest" description="Disordered" evidence="1">
    <location>
        <begin position="28"/>
        <end position="50"/>
    </location>
</feature>
<feature type="chain" id="PRO_5038836559" description="SMP-30/Gluconolactonase/LRE-like region domain-containing protein" evidence="2">
    <location>
        <begin position="22"/>
        <end position="339"/>
    </location>
</feature>
<dbReference type="InterPro" id="IPR051200">
    <property type="entry name" value="Host-pathogen_enzymatic-act"/>
</dbReference>
<gene>
    <name evidence="3" type="ORF">B0T46_14850</name>
</gene>
<keyword evidence="4" id="KW-1185">Reference proteome</keyword>
<organism evidence="3 4">
    <name type="scientific">Nocardia donostiensis</name>
    <dbReference type="NCBI Taxonomy" id="1538463"/>
    <lineage>
        <taxon>Bacteria</taxon>
        <taxon>Bacillati</taxon>
        <taxon>Actinomycetota</taxon>
        <taxon>Actinomycetes</taxon>
        <taxon>Mycobacteriales</taxon>
        <taxon>Nocardiaceae</taxon>
        <taxon>Nocardia</taxon>
    </lineage>
</organism>
<dbReference type="STRING" id="1538463.B0T36_06400"/>
<dbReference type="PROSITE" id="PS51257">
    <property type="entry name" value="PROKAR_LIPOPROTEIN"/>
    <property type="match status" value="1"/>
</dbReference>
<sequence length="339" mass="34617">MSPRGSVASLLAGAVTLTLLAGCSSGPGNSDLATREPATPAAAPTTAPPAGDIIDLSTPIGALTADPHTGLLAALDTTATTLTVLDPAAATPVTHTITLPTPAATLTQGQPGEALIAAPGHIIRIDLAAGTSSDITVDADLRSVRLLPDGNLAAGTADGTVHILTADGKPEHTITGLASADGLAVTGEYLTALDRRQTLITEIEPDEQRLGLSLRAGDGATNIIDDPFGRIIVTDTDGGELLVYTAGPLVLRQRFPVGSSPYALAYDQRSDTVWVTCTQSNEVVGFDLSTGIPVEVGRYPTVGQPNSVTVDNRTGDLFVGSAAGDGLQRIHADERKRGQ</sequence>